<protein>
    <submittedName>
        <fullName evidence="1">Uncharacterized protein</fullName>
    </submittedName>
</protein>
<organism evidence="1 2">
    <name type="scientific">Scortum barcoo</name>
    <name type="common">barcoo grunter</name>
    <dbReference type="NCBI Taxonomy" id="214431"/>
    <lineage>
        <taxon>Eukaryota</taxon>
        <taxon>Metazoa</taxon>
        <taxon>Chordata</taxon>
        <taxon>Craniata</taxon>
        <taxon>Vertebrata</taxon>
        <taxon>Euteleostomi</taxon>
        <taxon>Actinopterygii</taxon>
        <taxon>Neopterygii</taxon>
        <taxon>Teleostei</taxon>
        <taxon>Neoteleostei</taxon>
        <taxon>Acanthomorphata</taxon>
        <taxon>Eupercaria</taxon>
        <taxon>Centrarchiformes</taxon>
        <taxon>Terapontoidei</taxon>
        <taxon>Terapontidae</taxon>
        <taxon>Scortum</taxon>
    </lineage>
</organism>
<sequence length="2777" mass="307001">MADRLFYSRFRSDLLLRDRRHKSTVQYASRPDLPKLAYRRVKGKSPGVVFLPGYGSNMNGQKAESLEEFCRSLGHSYLRFDYTGHGASEGVLGEGTIGTWKKDVLFVLDELAEGPQILVGSSIGGWLMLLAAIARPEKTAALVGISTAADHIVTSFNSLPLETRKEFEEKGEWTVPTKHSEDGVYKFSMDFLREAENHCVLHSPIPITCPVRLIHGLKDEDVPWHISMQVAERVLSPDVDIILRRHGQHRMSEKDDIKLMGAARAAMANRGPSYGLSREVQEKIEQKYDPDLELRLVDWIVAQCGGNLERPQPGRENFQKWLMDGTILCRLINSLYPRGKEPIKKIPETQMAFKQMEKISQFLQAAEAYGVTTTDIFQTVDLWEGKDMAAVQRTLMALGSVAVTKDDGHYRGDRDWFHRKAQGYRREFSQEQLRQGQSLIGLQMGSNRGASQAGMTGYGMHRQIMCAAQGDTQNKGCVCGYPGIPGDPGHNGTPGRDGRDGLRGDKGDQGELGPIGRAGNDGQKGNKGEAGAVGPAGLKGKKGDNGERGPPGKMGPQGVQGPIGLKGNKGELGLPGPQGHKGDLGPPGPQGPKGEIGLRGDRGIQGPLGPPGRPGPKGELGVPGHKGNIGYRGDRGARGDKGDKGEKGDAFVISKSAFSVGLTAQTKLPPANAPIQFDKIIYNQQNHYNPQTGRFTCSTAGAYFFTYHITVFARNVKVALVKNGAKIIHTTDNYQSSEDQAAGGAVLHLDVGDKCTVDQAEQNDRVLSTSEDPLPCCHNSKADPLIRSRPLSDIYPFHSQADRNAVPYLLSGCGAQVQPLSAGPDENRLNGINSSTWSNPVIGQPEGKPYSSRIMRLFSNPRKGPVPAHSPTTDSPTSTNSSGSGSDSGPQSWPGLPGLGVVDSFKKLRSSVLQGIQSRGAVTHDGEYVPSSNQEMANGTSVANIDPGLDNVKFAEGYSVSNGNITDQKLALMCGSDIEDYDDEENDGEGLTRNTRFSRSIRRAYGAGRISLFDMGNGRPAGSSTNEATDSQKPDQVSKANAQTENINENTNVKVLTRLSKSAENLHIFKAPFRRKAPPPGPPSSQEDPQRTSTSNGTPNIQRTASASSVDLRGHAVNRRKSPVKTKGPMLKLVGSMTDLTVRRRRSPSPSPTSPPPLSSLSRLHDDYSRRVPCLTTSERQRRPSPVRARVMSVGHAPLVHPHPENNVGLQQHQVLISPVSLEPPQRSEQTSPGISAHYNALTVATTSAAECNSSPLSQKEPSQQEQTEVNMVPNKAISDQQESEAFLQKEEISPTTSSTPPISPTCPSESPTSPTSPTDAAAASTETSSVKPRRRSGRPRPRPISDYGQLVSRKHSIPEEVDELNAEEKTANALLHKDGSGKDADTESCTMNGDVQGRRLRPVSVMDLFSPDTEEKDDRLPSPLSRPPIPSHQVPPYKAVSARFRPSTFSQSTPIGLDRVGRRKLHRVLSDGVSECSATLDDSVSEEEEGSFDELTDGTPYLQPGVELPLLNEWISSGHTVYAEALWDHVTMEEQELAFKAGDVIRVLEASHKDWWWGRGADREAWFPSSFVRVRVNQEDSSAESVESVTDQEDPVPRDTHSAQHKEQMRTNVIQEIMNTERIYIKHLKDICEGYIRQCRKHPDMFTELQLKTIFSNIEDIYKFQRQFLRDLEKKYNKEQPHLSEIGSCFLLQSISLLLPPKGEGFSIYSDYCNTHPAACAELQRLMKLGKYKHFFEACRLLQQMIDISIAGFLLTPVQKICKYPLQLGELLKYTPKDHSDFSGVSKAYEAMKNVASLINERKRRLESVDTIAYWQVAILHWEGSDVLERSSELIHSGELTRIVRQGKMQQRSFFLFDHQLVFCKKDVLRRDLLHYRGRLDMDQTEVVDVPDGRDLDLGLTLRNALRLRNASTLEFVCMLCCRKAQDKQRWLEAFAKERHRVKEDQEMEHEENEQTNGDYDASQQDAASVADVSVEVATVDHTLHKLCRKYRKSRRKPKGLKRLWAYLLNIPHLAVIITAVMFVVVVIVWSLLWVFIFRRESDSGAYFAGMFRIANVEFIPEYRQAESHEFVSMASKIQHVVSSMYKMSSVARLYKQAVISDLSNNNNKGGVLVHLWMVFVVPRLKSPALCEECVGAIFRDSVYTSLKNRSSVGYLLGLPVDIDSILINAVQRSDYTSNGAGSQCIDKLYANLPGVKVPLNVFSSWGGVSCHIKLTSAPDSLIRLTVSSFSIEPTDCVNDALMVYDALLPMRGRILHRLCEPVSSSFSLVSTSNVMLLSFRMTNGNKSFRGHFEAIDQENPFRSCMSQIETQLEPGFTGQIYSPFHPSLLPPQCSCTWRFETPKSELGVALHFQNYELKPKDLKGCDHGWWKVNEVIFCGSYVEHHTVFRIADHSPEVEFRCSSRNSAQPFQASYSSYNISQRLCVEKSRRCDGLDDCQDESDEVFCSRPTKNCGGNTPLHPLFVCNGETDCTDGMDEINCTQETTCSAIRYQCSSGSCILKKNAKCDGVHDCRDHSDEADCACGRPSLVKNVGSSRGPERIVGGANSVEGEWPWQVSLHFSGNLYCGASVISSDWLISAAHCFSKERLSDPRYWSAHLGMLTQGSARHVAEIQRIVVHEYYNTYTFDYDIALLQLKRPWPPSLSPLIQPVCLPSPSHTVTDSHRCWVTGWGYRSEEDKVLPSVLQKAEVSLLSQTECKKSYGPVSPRMLCAGVPSGERDACRGDSGGPLSCQAPGGGRWFLIGIVSWGAGCGRPNLPGVYTRVNKFTSWISSHIS</sequence>
<evidence type="ECO:0000313" key="1">
    <source>
        <dbReference type="EMBL" id="KAI3354813.1"/>
    </source>
</evidence>
<keyword evidence="2" id="KW-1185">Reference proteome</keyword>
<name>A0ACB8VGV0_9TELE</name>
<evidence type="ECO:0000313" key="2">
    <source>
        <dbReference type="Proteomes" id="UP000831701"/>
    </source>
</evidence>
<comment type="caution">
    <text evidence="1">The sequence shown here is derived from an EMBL/GenBank/DDBJ whole genome shotgun (WGS) entry which is preliminary data.</text>
</comment>
<gene>
    <name evidence="1" type="ORF">L3Q82_004619</name>
</gene>
<accession>A0ACB8VGV0</accession>
<proteinExistence type="predicted"/>
<reference evidence="1" key="1">
    <citation type="submission" date="2022-04" db="EMBL/GenBank/DDBJ databases">
        <title>Jade perch genome.</title>
        <authorList>
            <person name="Chao B."/>
        </authorList>
    </citation>
    <scope>NUCLEOTIDE SEQUENCE</scope>
    <source>
        <strain evidence="1">CB-2022</strain>
    </source>
</reference>
<dbReference type="Proteomes" id="UP000831701">
    <property type="component" value="Chromosome 21"/>
</dbReference>
<dbReference type="EMBL" id="CM041551">
    <property type="protein sequence ID" value="KAI3354813.1"/>
    <property type="molecule type" value="Genomic_DNA"/>
</dbReference>